<keyword evidence="1" id="KW-0812">Transmembrane</keyword>
<name>A0A2V4EAC9_9GAMM</name>
<organism evidence="2 3">
    <name type="scientific">Gilliamella apicola</name>
    <dbReference type="NCBI Taxonomy" id="1196095"/>
    <lineage>
        <taxon>Bacteria</taxon>
        <taxon>Pseudomonadati</taxon>
        <taxon>Pseudomonadota</taxon>
        <taxon>Gammaproteobacteria</taxon>
        <taxon>Orbales</taxon>
        <taxon>Orbaceae</taxon>
        <taxon>Gilliamella</taxon>
    </lineage>
</organism>
<evidence type="ECO:0000313" key="3">
    <source>
        <dbReference type="Proteomes" id="UP000247932"/>
    </source>
</evidence>
<reference evidence="2 3" key="1">
    <citation type="submission" date="2018-05" db="EMBL/GenBank/DDBJ databases">
        <title>Reference genomes for bee gut microbiota database.</title>
        <authorList>
            <person name="Ellegaard K.M."/>
        </authorList>
    </citation>
    <scope>NUCLEOTIDE SEQUENCE [LARGE SCALE GENOMIC DNA]</scope>
    <source>
        <strain evidence="2 3">ESL0182</strain>
    </source>
</reference>
<evidence type="ECO:0000256" key="1">
    <source>
        <dbReference type="SAM" id="Phobius"/>
    </source>
</evidence>
<dbReference type="AlphaFoldDB" id="A0A2V4EAC9"/>
<keyword evidence="1" id="KW-1133">Transmembrane helix</keyword>
<dbReference type="EMBL" id="QGLR01000013">
    <property type="protein sequence ID" value="PXZ05337.1"/>
    <property type="molecule type" value="Genomic_DNA"/>
</dbReference>
<proteinExistence type="predicted"/>
<keyword evidence="1" id="KW-0472">Membrane</keyword>
<protein>
    <submittedName>
        <fullName evidence="2">Uncharacterized protein</fullName>
    </submittedName>
</protein>
<accession>A0A2V4EAC9</accession>
<gene>
    <name evidence="2" type="ORF">DKK70_12175</name>
</gene>
<feature type="transmembrane region" description="Helical" evidence="1">
    <location>
        <begin position="151"/>
        <end position="170"/>
    </location>
</feature>
<comment type="caution">
    <text evidence="2">The sequence shown here is derived from an EMBL/GenBank/DDBJ whole genome shotgun (WGS) entry which is preliminary data.</text>
</comment>
<dbReference type="RefSeq" id="WP_110434254.1">
    <property type="nucleotide sequence ID" value="NZ_QGLR01000013.1"/>
</dbReference>
<keyword evidence="3" id="KW-1185">Reference proteome</keyword>
<feature type="transmembrane region" description="Helical" evidence="1">
    <location>
        <begin position="12"/>
        <end position="37"/>
    </location>
</feature>
<sequence>MARKKNSDAGGALLIILLCIAAILILSPLVIIFYGIYTSFKINKYQPKPKSISDFWLDPSEKQQFKTTLHNLLIINNKIDEAHLMAAEHNISINKDGSYSKRSNKGKEICAIIDKYTPMKIISEQEIISLQQKPYRSWESYTELLSQLKSCYISMISWIIGFIVICYYYQLDSFMTFKNYVTFNSSHHMIFIISGVISIVVFFICNILIKHRIIIPPKPPIVSIENLDDY</sequence>
<dbReference type="Proteomes" id="UP000247932">
    <property type="component" value="Unassembled WGS sequence"/>
</dbReference>
<evidence type="ECO:0000313" key="2">
    <source>
        <dbReference type="EMBL" id="PXZ05337.1"/>
    </source>
</evidence>
<feature type="transmembrane region" description="Helical" evidence="1">
    <location>
        <begin position="190"/>
        <end position="209"/>
    </location>
</feature>